<reference evidence="4 5" key="1">
    <citation type="submission" date="2018-06" db="EMBL/GenBank/DDBJ databases">
        <authorList>
            <consortium name="Pathogen Informatics"/>
            <person name="Doyle S."/>
        </authorList>
    </citation>
    <scope>NUCLEOTIDE SEQUENCE [LARGE SCALE GENOMIC DNA]</scope>
    <source>
        <strain evidence="4 5">NCTC1934</strain>
    </source>
</reference>
<dbReference type="PROSITE" id="PS51257">
    <property type="entry name" value="PROKAR_LIPOPROTEIN"/>
    <property type="match status" value="1"/>
</dbReference>
<protein>
    <recommendedName>
        <fullName evidence="3">DUF6924 domain-containing protein</fullName>
    </recommendedName>
</protein>
<evidence type="ECO:0000313" key="4">
    <source>
        <dbReference type="EMBL" id="SUA73654.1"/>
    </source>
</evidence>
<feature type="signal peptide" evidence="2">
    <location>
        <begin position="1"/>
        <end position="24"/>
    </location>
</feature>
<evidence type="ECO:0000256" key="2">
    <source>
        <dbReference type="SAM" id="SignalP"/>
    </source>
</evidence>
<evidence type="ECO:0000313" key="5">
    <source>
        <dbReference type="Proteomes" id="UP000255467"/>
    </source>
</evidence>
<dbReference type="AlphaFoldDB" id="A0A378Y988"/>
<sequence>MTGISRRMLALLAIAAITAGCASSTESSDERPLGGHDSPVKRELPEGETLLLRTDFSDDDAWRATLDAVNRSYDLDELDLMYGLTVVDDPAFRAVTTADLEELLGSQYYLFIVDERTIRDPERPLLAVDNSDHGDSGADLPTFRILPREIASVEVNLSLGNMDFEEFAAATDPDGVFRGHPR</sequence>
<evidence type="ECO:0000259" key="3">
    <source>
        <dbReference type="Pfam" id="PF21962"/>
    </source>
</evidence>
<feature type="domain" description="DUF6924" evidence="3">
    <location>
        <begin position="48"/>
        <end position="179"/>
    </location>
</feature>
<keyword evidence="5" id="KW-1185">Reference proteome</keyword>
<proteinExistence type="predicted"/>
<evidence type="ECO:0000256" key="1">
    <source>
        <dbReference type="SAM" id="MobiDB-lite"/>
    </source>
</evidence>
<organism evidence="4 5">
    <name type="scientific">Nocardia otitidiscaviarum</name>
    <dbReference type="NCBI Taxonomy" id="1823"/>
    <lineage>
        <taxon>Bacteria</taxon>
        <taxon>Bacillati</taxon>
        <taxon>Actinomycetota</taxon>
        <taxon>Actinomycetes</taxon>
        <taxon>Mycobacteriales</taxon>
        <taxon>Nocardiaceae</taxon>
        <taxon>Nocardia</taxon>
    </lineage>
</organism>
<accession>A0A378Y988</accession>
<feature type="region of interest" description="Disordered" evidence="1">
    <location>
        <begin position="24"/>
        <end position="44"/>
    </location>
</feature>
<dbReference type="Pfam" id="PF21962">
    <property type="entry name" value="DUF6924"/>
    <property type="match status" value="1"/>
</dbReference>
<dbReference type="Proteomes" id="UP000255467">
    <property type="component" value="Unassembled WGS sequence"/>
</dbReference>
<dbReference type="InterPro" id="IPR053832">
    <property type="entry name" value="DUF6924"/>
</dbReference>
<name>A0A378Y988_9NOCA</name>
<dbReference type="STRING" id="1406858.GCA_000710895_05547"/>
<feature type="compositionally biased region" description="Basic and acidic residues" evidence="1">
    <location>
        <begin position="28"/>
        <end position="44"/>
    </location>
</feature>
<dbReference type="EMBL" id="UGRY01000002">
    <property type="protein sequence ID" value="SUA73654.1"/>
    <property type="molecule type" value="Genomic_DNA"/>
</dbReference>
<keyword evidence="2" id="KW-0732">Signal</keyword>
<gene>
    <name evidence="4" type="ORF">NCTC1934_01101</name>
</gene>
<feature type="chain" id="PRO_5016681623" description="DUF6924 domain-containing protein" evidence="2">
    <location>
        <begin position="25"/>
        <end position="182"/>
    </location>
</feature>